<dbReference type="SUPFAM" id="SSF53335">
    <property type="entry name" value="S-adenosyl-L-methionine-dependent methyltransferases"/>
    <property type="match status" value="1"/>
</dbReference>
<dbReference type="PRINTS" id="PR00508">
    <property type="entry name" value="S21N4MTFRASE"/>
</dbReference>
<evidence type="ECO:0000256" key="1">
    <source>
        <dbReference type="ARBA" id="ARBA00022603"/>
    </source>
</evidence>
<proteinExistence type="inferred from homology"/>
<dbReference type="InterPro" id="IPR001091">
    <property type="entry name" value="RM_Methyltransferase"/>
</dbReference>
<evidence type="ECO:0000256" key="3">
    <source>
        <dbReference type="ARBA" id="ARBA00022747"/>
    </source>
</evidence>
<dbReference type="EC" id="2.1.1.-" evidence="4"/>
<keyword evidence="2" id="KW-0808">Transferase</keyword>
<dbReference type="PANTHER" id="PTHR13370">
    <property type="entry name" value="RNA METHYLASE-RELATED"/>
    <property type="match status" value="1"/>
</dbReference>
<sequence length="323" mass="37374">MKKMIHQMTLDDFHLVEAVVENSLPVIEREPYQFETLFTDRTGLEELHNENSMVILGDSLEVMKQIKSNSVNLIFADAPYNIGKDFGNNQDKWDNVQSYISWCRSWIDECLRILCDTGTMYFMTATQHMPYLDVYVSEHYNVLSRIIWSYDSSGVQSKRIYGSLYEPILMINKSSKSSYTFNYQDILVEAKTGARRKLIDYRKNPPQPYNTQKVPGNVWNFNRVRFKMEEYENHPTQKPEALLERIIKASSNEGDIVLDPFAGSFTTSAVAARLGRIGIGIDMNEEYFEIGLRRTGVAEEYNGKTLVKEKKRKTNAKSKYVRG</sequence>
<dbReference type="InterPro" id="IPR029063">
    <property type="entry name" value="SAM-dependent_MTases_sf"/>
</dbReference>
<name>A0ABV1HJG8_9FIRM</name>
<evidence type="ECO:0000256" key="4">
    <source>
        <dbReference type="RuleBase" id="RU362026"/>
    </source>
</evidence>
<dbReference type="Proteomes" id="UP001437460">
    <property type="component" value="Unassembled WGS sequence"/>
</dbReference>
<gene>
    <name evidence="6" type="primary">yhdJ</name>
    <name evidence="6" type="ORF">WMO41_04675</name>
</gene>
<dbReference type="RefSeq" id="WP_349228762.1">
    <property type="nucleotide sequence ID" value="NZ_JBBMFJ010000006.1"/>
</dbReference>
<reference evidence="6 7" key="1">
    <citation type="submission" date="2024-03" db="EMBL/GenBank/DDBJ databases">
        <title>Human intestinal bacterial collection.</title>
        <authorList>
            <person name="Pauvert C."/>
            <person name="Hitch T.C.A."/>
            <person name="Clavel T."/>
        </authorList>
    </citation>
    <scope>NUCLEOTIDE SEQUENCE [LARGE SCALE GENOMIC DNA]</scope>
    <source>
        <strain evidence="6 7">CLA-AP-H27</strain>
    </source>
</reference>
<evidence type="ECO:0000259" key="5">
    <source>
        <dbReference type="Pfam" id="PF01555"/>
    </source>
</evidence>
<dbReference type="Pfam" id="PF01555">
    <property type="entry name" value="N6_N4_Mtase"/>
    <property type="match status" value="1"/>
</dbReference>
<comment type="caution">
    <text evidence="6">The sequence shown here is derived from an EMBL/GenBank/DDBJ whole genome shotgun (WGS) entry which is preliminary data.</text>
</comment>
<keyword evidence="3" id="KW-0680">Restriction system</keyword>
<keyword evidence="7" id="KW-1185">Reference proteome</keyword>
<feature type="domain" description="DNA methylase N-4/N-6" evidence="5">
    <location>
        <begin position="71"/>
        <end position="290"/>
    </location>
</feature>
<dbReference type="Gene3D" id="3.40.50.150">
    <property type="entry name" value="Vaccinia Virus protein VP39"/>
    <property type="match status" value="1"/>
</dbReference>
<accession>A0ABV1HJG8</accession>
<keyword evidence="1" id="KW-0489">Methyltransferase</keyword>
<evidence type="ECO:0000313" key="7">
    <source>
        <dbReference type="Proteomes" id="UP001437460"/>
    </source>
</evidence>
<evidence type="ECO:0000313" key="6">
    <source>
        <dbReference type="EMBL" id="MEQ2562459.1"/>
    </source>
</evidence>
<dbReference type="NCBIfam" id="NF008572">
    <property type="entry name" value="PRK11524.1"/>
    <property type="match status" value="1"/>
</dbReference>
<evidence type="ECO:0000256" key="2">
    <source>
        <dbReference type="ARBA" id="ARBA00022679"/>
    </source>
</evidence>
<organism evidence="6 7">
    <name type="scientific">Ventrimonas faecis</name>
    <dbReference type="NCBI Taxonomy" id="3133170"/>
    <lineage>
        <taxon>Bacteria</taxon>
        <taxon>Bacillati</taxon>
        <taxon>Bacillota</taxon>
        <taxon>Clostridia</taxon>
        <taxon>Lachnospirales</taxon>
        <taxon>Lachnospiraceae</taxon>
        <taxon>Ventrimonas</taxon>
    </lineage>
</organism>
<comment type="similarity">
    <text evidence="4">Belongs to the N(4)/N(6)-methyltransferase family.</text>
</comment>
<dbReference type="PANTHER" id="PTHR13370:SF3">
    <property type="entry name" value="TRNA (GUANINE(10)-N2)-METHYLTRANSFERASE HOMOLOG"/>
    <property type="match status" value="1"/>
</dbReference>
<protein>
    <recommendedName>
        <fullName evidence="4">Methyltransferase</fullName>
        <ecNumber evidence="4">2.1.1.-</ecNumber>
    </recommendedName>
</protein>
<dbReference type="InterPro" id="IPR002941">
    <property type="entry name" value="DNA_methylase_N4/N6"/>
</dbReference>
<dbReference type="EMBL" id="JBBMFJ010000006">
    <property type="protein sequence ID" value="MEQ2562459.1"/>
    <property type="molecule type" value="Genomic_DNA"/>
</dbReference>